<dbReference type="PANTHER" id="PTHR44757:SF2">
    <property type="entry name" value="BIOFILM ARCHITECTURE MAINTENANCE PROTEIN MBAA"/>
    <property type="match status" value="1"/>
</dbReference>
<dbReference type="InterPro" id="IPR035919">
    <property type="entry name" value="EAL_sf"/>
</dbReference>
<dbReference type="InterPro" id="IPR000014">
    <property type="entry name" value="PAS"/>
</dbReference>
<dbReference type="InterPro" id="IPR001633">
    <property type="entry name" value="EAL_dom"/>
</dbReference>
<accession>A0ABR7RI44</accession>
<dbReference type="EMBL" id="JACTVA010000004">
    <property type="protein sequence ID" value="MBC9205978.1"/>
    <property type="molecule type" value="Genomic_DNA"/>
</dbReference>
<dbReference type="InterPro" id="IPR000160">
    <property type="entry name" value="GGDEF_dom"/>
</dbReference>
<dbReference type="Pfam" id="PF03707">
    <property type="entry name" value="MHYT"/>
    <property type="match status" value="2"/>
</dbReference>
<dbReference type="SMART" id="SM00091">
    <property type="entry name" value="PAS"/>
    <property type="match status" value="1"/>
</dbReference>
<dbReference type="InterPro" id="IPR035965">
    <property type="entry name" value="PAS-like_dom_sf"/>
</dbReference>
<dbReference type="SUPFAM" id="SSF55073">
    <property type="entry name" value="Nucleotide cyclase"/>
    <property type="match status" value="1"/>
</dbReference>
<dbReference type="Pfam" id="PF00563">
    <property type="entry name" value="EAL"/>
    <property type="match status" value="1"/>
</dbReference>
<feature type="transmembrane region" description="Helical" evidence="1">
    <location>
        <begin position="145"/>
        <end position="169"/>
    </location>
</feature>
<dbReference type="CDD" id="cd00130">
    <property type="entry name" value="PAS"/>
    <property type="match status" value="1"/>
</dbReference>
<evidence type="ECO:0000259" key="4">
    <source>
        <dbReference type="PROSITE" id="PS50887"/>
    </source>
</evidence>
<keyword evidence="1" id="KW-1133">Transmembrane helix</keyword>
<dbReference type="Gene3D" id="3.30.450.20">
    <property type="entry name" value="PAS domain"/>
    <property type="match status" value="1"/>
</dbReference>
<dbReference type="Gene3D" id="3.30.70.270">
    <property type="match status" value="1"/>
</dbReference>
<evidence type="ECO:0000259" key="5">
    <source>
        <dbReference type="PROSITE" id="PS50924"/>
    </source>
</evidence>
<organism evidence="6 7">
    <name type="scientific">Teichococcus aerophilus</name>
    <dbReference type="NCBI Taxonomy" id="1224513"/>
    <lineage>
        <taxon>Bacteria</taxon>
        <taxon>Pseudomonadati</taxon>
        <taxon>Pseudomonadota</taxon>
        <taxon>Alphaproteobacteria</taxon>
        <taxon>Acetobacterales</taxon>
        <taxon>Roseomonadaceae</taxon>
        <taxon>Roseomonas</taxon>
    </lineage>
</organism>
<feature type="domain" description="PAS" evidence="2">
    <location>
        <begin position="218"/>
        <end position="262"/>
    </location>
</feature>
<reference evidence="6 7" key="1">
    <citation type="journal article" date="2013" name="Int. J. Syst. Evol. Microbiol.">
        <title>Roseomonas aerophila sp. nov., isolated from air.</title>
        <authorList>
            <person name="Kim S.J."/>
            <person name="Weon H.Y."/>
            <person name="Ahn J.H."/>
            <person name="Hong S.B."/>
            <person name="Seok S.J."/>
            <person name="Whang K.S."/>
            <person name="Kwon S.W."/>
        </authorList>
    </citation>
    <scope>NUCLEOTIDE SEQUENCE [LARGE SCALE GENOMIC DNA]</scope>
    <source>
        <strain evidence="6 7">NBRC 108923</strain>
    </source>
</reference>
<dbReference type="PROSITE" id="PS50112">
    <property type="entry name" value="PAS"/>
    <property type="match status" value="1"/>
</dbReference>
<dbReference type="Proteomes" id="UP000626026">
    <property type="component" value="Unassembled WGS sequence"/>
</dbReference>
<feature type="domain" description="GGDEF" evidence="4">
    <location>
        <begin position="359"/>
        <end position="493"/>
    </location>
</feature>
<feature type="transmembrane region" description="Helical" evidence="1">
    <location>
        <begin position="79"/>
        <end position="99"/>
    </location>
</feature>
<feature type="transmembrane region" description="Helical" evidence="1">
    <location>
        <begin position="54"/>
        <end position="72"/>
    </location>
</feature>
<proteinExistence type="predicted"/>
<dbReference type="SMART" id="SM00052">
    <property type="entry name" value="EAL"/>
    <property type="match status" value="1"/>
</dbReference>
<dbReference type="SUPFAM" id="SSF141868">
    <property type="entry name" value="EAL domain-like"/>
    <property type="match status" value="1"/>
</dbReference>
<dbReference type="PROSITE" id="PS50924">
    <property type="entry name" value="MHYT"/>
    <property type="match status" value="1"/>
</dbReference>
<gene>
    <name evidence="6" type="ORF">IBL26_03945</name>
</gene>
<dbReference type="PROSITE" id="PS50887">
    <property type="entry name" value="GGDEF"/>
    <property type="match status" value="1"/>
</dbReference>
<name>A0ABR7RI44_9PROT</name>
<sequence>MTSMVLAGLGRSIGLPRLAFGLAVMVAGLGAWSAHFMALLAYNFPYPLGFDLPVTMFSASIGLVFAAIAFTLRTRSPRLLWQAASGGVLGLGIVLMHYVGTSALQLPGELFYDPALIAASALLGSGLGALSFIALGRSGRMPRILAAASILSLGIIGLHITGIASAFMLPNGNPVRTDGATSRLWLAALMASVMAALLVSALTTLLVGLRLKKQVMAETTRLRSLSDAAFEAIAICDSRGRIVDVNTMLSQLLATAPEALVGTPVKLLFRDTSQDLMVKGGRIVTALAAGTPVELLTRPVHTAVGPRLVVAVRDLRGRLEVERRMLHLARHDPLTGLPNRAFLNERLTLELAQARAGGPGFALMCLDLDRFKAVNDTHGHAAGDIVLREAARRLRAATRQDDFVARLGGDEFVVIRINDGSADSSALMAARICEYLSEPYDLGNGARGDISASIGIARCPQDTDEAEELQRCADVALYSVKRDGRNGTAFYSRSMDEVARQRSALENDLRLATPRGELELYWQPQRLVADDTLIGFEALLRWHRPGRGDMPPEDFVPTAESSGAILPIGAWVLRTACTEAAKWPRPLRVSVNISVVQLQQKDFVEQIQAVLKDAGLPAARLELEIREGVLLSEQEDAILALKTVQGLGVRVALDDFGSGHAALGMLRSFSFDRLHIGRSVVKDMSRDAGSLAMMRAIMGLGRGLKMPVLAEGVESPDQLKALRLEGCELYQGYLGGRPEPVAAYRRLLQPAHSPAC</sequence>
<keyword evidence="7" id="KW-1185">Reference proteome</keyword>
<feature type="transmembrane region" description="Helical" evidence="1">
    <location>
        <begin position="184"/>
        <end position="209"/>
    </location>
</feature>
<feature type="transmembrane region" description="Helical" evidence="1">
    <location>
        <begin position="111"/>
        <end position="133"/>
    </location>
</feature>
<evidence type="ECO:0000259" key="3">
    <source>
        <dbReference type="PROSITE" id="PS50883"/>
    </source>
</evidence>
<dbReference type="InterPro" id="IPR043128">
    <property type="entry name" value="Rev_trsase/Diguanyl_cyclase"/>
</dbReference>
<feature type="transmembrane region" description="Helical" evidence="1">
    <location>
        <begin position="20"/>
        <end position="42"/>
    </location>
</feature>
<evidence type="ECO:0000256" key="1">
    <source>
        <dbReference type="PROSITE-ProRule" id="PRU00244"/>
    </source>
</evidence>
<dbReference type="PANTHER" id="PTHR44757">
    <property type="entry name" value="DIGUANYLATE CYCLASE DGCP"/>
    <property type="match status" value="1"/>
</dbReference>
<feature type="domain" description="EAL" evidence="3">
    <location>
        <begin position="502"/>
        <end position="752"/>
    </location>
</feature>
<dbReference type="CDD" id="cd01949">
    <property type="entry name" value="GGDEF"/>
    <property type="match status" value="1"/>
</dbReference>
<keyword evidence="1" id="KW-0812">Transmembrane</keyword>
<dbReference type="Gene3D" id="3.20.20.450">
    <property type="entry name" value="EAL domain"/>
    <property type="match status" value="1"/>
</dbReference>
<evidence type="ECO:0000313" key="7">
    <source>
        <dbReference type="Proteomes" id="UP000626026"/>
    </source>
</evidence>
<evidence type="ECO:0000259" key="2">
    <source>
        <dbReference type="PROSITE" id="PS50112"/>
    </source>
</evidence>
<protein>
    <submittedName>
        <fullName evidence="6">EAL domain-containing protein</fullName>
    </submittedName>
</protein>
<dbReference type="CDD" id="cd01948">
    <property type="entry name" value="EAL"/>
    <property type="match status" value="1"/>
</dbReference>
<dbReference type="SMART" id="SM00267">
    <property type="entry name" value="GGDEF"/>
    <property type="match status" value="1"/>
</dbReference>
<keyword evidence="1" id="KW-0472">Membrane</keyword>
<dbReference type="InterPro" id="IPR029787">
    <property type="entry name" value="Nucleotide_cyclase"/>
</dbReference>
<dbReference type="NCBIfam" id="TIGR00254">
    <property type="entry name" value="GGDEF"/>
    <property type="match status" value="1"/>
</dbReference>
<dbReference type="SUPFAM" id="SSF55785">
    <property type="entry name" value="PYP-like sensor domain (PAS domain)"/>
    <property type="match status" value="1"/>
</dbReference>
<dbReference type="Pfam" id="PF00990">
    <property type="entry name" value="GGDEF"/>
    <property type="match status" value="1"/>
</dbReference>
<dbReference type="InterPro" id="IPR005330">
    <property type="entry name" value="MHYT_dom"/>
</dbReference>
<feature type="domain" description="MHYT" evidence="5">
    <location>
        <begin position="1"/>
        <end position="169"/>
    </location>
</feature>
<comment type="caution">
    <text evidence="6">The sequence shown here is derived from an EMBL/GenBank/DDBJ whole genome shotgun (WGS) entry which is preliminary data.</text>
</comment>
<evidence type="ECO:0000313" key="6">
    <source>
        <dbReference type="EMBL" id="MBC9205978.1"/>
    </source>
</evidence>
<dbReference type="PROSITE" id="PS50883">
    <property type="entry name" value="EAL"/>
    <property type="match status" value="1"/>
</dbReference>
<dbReference type="InterPro" id="IPR052155">
    <property type="entry name" value="Biofilm_reg_signaling"/>
</dbReference>